<proteinExistence type="predicted"/>
<reference evidence="1" key="1">
    <citation type="submission" date="2020-01" db="EMBL/GenBank/DDBJ databases">
        <authorList>
            <consortium name="DOE Joint Genome Institute"/>
            <person name="Haridas S."/>
            <person name="Albert R."/>
            <person name="Binder M."/>
            <person name="Bloem J."/>
            <person name="Labutti K."/>
            <person name="Salamov A."/>
            <person name="Andreopoulos B."/>
            <person name="Baker S.E."/>
            <person name="Barry K."/>
            <person name="Bills G."/>
            <person name="Bluhm B.H."/>
            <person name="Cannon C."/>
            <person name="Castanera R."/>
            <person name="Culley D.E."/>
            <person name="Daum C."/>
            <person name="Ezra D."/>
            <person name="Gonzalez J.B."/>
            <person name="Henrissat B."/>
            <person name="Kuo A."/>
            <person name="Liang C."/>
            <person name="Lipzen A."/>
            <person name="Lutzoni F."/>
            <person name="Magnuson J."/>
            <person name="Mondo S."/>
            <person name="Nolan M."/>
            <person name="Ohm R."/>
            <person name="Pangilinan J."/>
            <person name="Park H.-J."/>
            <person name="Ramirez L."/>
            <person name="Alfaro M."/>
            <person name="Sun H."/>
            <person name="Tritt A."/>
            <person name="Yoshinaga Y."/>
            <person name="Zwiers L.-H."/>
            <person name="Turgeon B.G."/>
            <person name="Goodwin S.B."/>
            <person name="Spatafora J.W."/>
            <person name="Crous P.W."/>
            <person name="Grigoriev I.V."/>
        </authorList>
    </citation>
    <scope>NUCLEOTIDE SEQUENCE</scope>
    <source>
        <strain evidence="1">IPT5</strain>
    </source>
</reference>
<dbReference type="OrthoDB" id="5372859at2759"/>
<dbReference type="EMBL" id="MU006289">
    <property type="protein sequence ID" value="KAF2855947.1"/>
    <property type="molecule type" value="Genomic_DNA"/>
</dbReference>
<sequence>MSILDPCTYRHFLTSPQIPPELVLKTIQYLPFGDGETVSTLRYTHPRLWNLFKTYERSITGSFMKKELRHALTDFPPRNDDSVGLKWLGECVRKYDLADDVMDALVSERNCYRVQRWNISLVNAGLLLLYQLAEMDTHTARLTHIKQLSHDPLTAIYLTLHHSTLSARYHGSGWIHQRTYGRFMDTNQLTLRNELEFCFSEAALNHGPEFISDMLLHHDTSNAETTLLNVYHDHGTLDWDWPCWGTAKGEFEPPRTQGPQRGVGQRGRSLFTTLLETLAGRVGCLLKEVRSRVEMHTDDKQHSLAYLDLEGKARLLRGLDVDDGSHSSGKTIE</sequence>
<name>A0A6A7BMB8_9PLEO</name>
<organism evidence="1 2">
    <name type="scientific">Plenodomus tracheiphilus IPT5</name>
    <dbReference type="NCBI Taxonomy" id="1408161"/>
    <lineage>
        <taxon>Eukaryota</taxon>
        <taxon>Fungi</taxon>
        <taxon>Dikarya</taxon>
        <taxon>Ascomycota</taxon>
        <taxon>Pezizomycotina</taxon>
        <taxon>Dothideomycetes</taxon>
        <taxon>Pleosporomycetidae</taxon>
        <taxon>Pleosporales</taxon>
        <taxon>Pleosporineae</taxon>
        <taxon>Leptosphaeriaceae</taxon>
        <taxon>Plenodomus</taxon>
    </lineage>
</organism>
<keyword evidence="2" id="KW-1185">Reference proteome</keyword>
<accession>A0A6A7BMB8</accession>
<gene>
    <name evidence="1" type="ORF">T440DRAFT_383796</name>
</gene>
<protein>
    <submittedName>
        <fullName evidence="1">Uncharacterized protein</fullName>
    </submittedName>
</protein>
<evidence type="ECO:0000313" key="1">
    <source>
        <dbReference type="EMBL" id="KAF2855947.1"/>
    </source>
</evidence>
<evidence type="ECO:0000313" key="2">
    <source>
        <dbReference type="Proteomes" id="UP000799423"/>
    </source>
</evidence>
<dbReference type="AlphaFoldDB" id="A0A6A7BMB8"/>
<dbReference type="Proteomes" id="UP000799423">
    <property type="component" value="Unassembled WGS sequence"/>
</dbReference>